<evidence type="ECO:0000313" key="1">
    <source>
        <dbReference type="EMBL" id="KAF4311891.1"/>
    </source>
</evidence>
<organism evidence="1 2">
    <name type="scientific">Botryosphaeria dothidea</name>
    <dbReference type="NCBI Taxonomy" id="55169"/>
    <lineage>
        <taxon>Eukaryota</taxon>
        <taxon>Fungi</taxon>
        <taxon>Dikarya</taxon>
        <taxon>Ascomycota</taxon>
        <taxon>Pezizomycotina</taxon>
        <taxon>Dothideomycetes</taxon>
        <taxon>Dothideomycetes incertae sedis</taxon>
        <taxon>Botryosphaeriales</taxon>
        <taxon>Botryosphaeriaceae</taxon>
        <taxon>Botryosphaeria</taxon>
    </lineage>
</organism>
<proteinExistence type="predicted"/>
<dbReference type="SUPFAM" id="SSF53474">
    <property type="entry name" value="alpha/beta-Hydrolases"/>
    <property type="match status" value="1"/>
</dbReference>
<dbReference type="Gene3D" id="3.40.50.1820">
    <property type="entry name" value="alpha/beta hydrolase"/>
    <property type="match status" value="1"/>
</dbReference>
<keyword evidence="2" id="KW-1185">Reference proteome</keyword>
<dbReference type="InterPro" id="IPR029058">
    <property type="entry name" value="AB_hydrolase_fold"/>
</dbReference>
<dbReference type="Proteomes" id="UP000572817">
    <property type="component" value="Unassembled WGS sequence"/>
</dbReference>
<reference evidence="1" key="1">
    <citation type="submission" date="2020-04" db="EMBL/GenBank/DDBJ databases">
        <title>Genome Assembly and Annotation of Botryosphaeria dothidea sdau 11-99, a Latent Pathogen of Apple Fruit Ring Rot in China.</title>
        <authorList>
            <person name="Yu C."/>
            <person name="Diao Y."/>
            <person name="Lu Q."/>
            <person name="Zhao J."/>
            <person name="Cui S."/>
            <person name="Peng C."/>
            <person name="He B."/>
            <person name="Liu H."/>
        </authorList>
    </citation>
    <scope>NUCLEOTIDE SEQUENCE [LARGE SCALE GENOMIC DNA]</scope>
    <source>
        <strain evidence="1">Sdau11-99</strain>
    </source>
</reference>
<comment type="caution">
    <text evidence="1">The sequence shown here is derived from an EMBL/GenBank/DDBJ whole genome shotgun (WGS) entry which is preliminary data.</text>
</comment>
<evidence type="ECO:0008006" key="3">
    <source>
        <dbReference type="Google" id="ProtNLM"/>
    </source>
</evidence>
<accession>A0A8H4NAI6</accession>
<dbReference type="AlphaFoldDB" id="A0A8H4NAI6"/>
<evidence type="ECO:0000313" key="2">
    <source>
        <dbReference type="Proteomes" id="UP000572817"/>
    </source>
</evidence>
<dbReference type="EMBL" id="WWBZ02000008">
    <property type="protein sequence ID" value="KAF4311891.1"/>
    <property type="molecule type" value="Genomic_DNA"/>
</dbReference>
<sequence length="308" mass="33052">MQPFTLTLPNADTLTGLAAIPPPPTTPNPPPRPLIVALHGGSHSAHYYDFDATHTATPLSTALAVPFIALNRPTAPPPPSATDRRAHFEHQGAWLHAHALPHLWMTYGLPTRCTAIVLLAHSLGTPAAVVAAALHAADAAPAYPLAGVAFSGFGARLQEGFAPFDEPAADGGDEGWRVLPAARKVAALLPEGTAEEGVRERYGRDERLNTRVHGEETGSCAREWFPRWKEEWGARVAMPVMVGLAGAETMWEVSEEHAEELRRGFGGGVGGRGNRVDVGLMPGAPHDLEMSYWAQGWYARTFGFALEF</sequence>
<protein>
    <recommendedName>
        <fullName evidence="3">AB hydrolase-1 domain-containing protein</fullName>
    </recommendedName>
</protein>
<name>A0A8H4NAI6_9PEZI</name>
<gene>
    <name evidence="1" type="ORF">GTA08_BOTSDO12555</name>
</gene>
<dbReference type="OrthoDB" id="5371334at2759"/>